<protein>
    <submittedName>
        <fullName evidence="2">Uncharacterized protein</fullName>
    </submittedName>
</protein>
<gene>
    <name evidence="2" type="ORF">L211DRAFT_517927</name>
</gene>
<keyword evidence="1" id="KW-1133">Transmembrane helix</keyword>
<organism evidence="2 3">
    <name type="scientific">Terfezia boudieri ATCC MYA-4762</name>
    <dbReference type="NCBI Taxonomy" id="1051890"/>
    <lineage>
        <taxon>Eukaryota</taxon>
        <taxon>Fungi</taxon>
        <taxon>Dikarya</taxon>
        <taxon>Ascomycota</taxon>
        <taxon>Pezizomycotina</taxon>
        <taxon>Pezizomycetes</taxon>
        <taxon>Pezizales</taxon>
        <taxon>Pezizaceae</taxon>
        <taxon>Terfezia</taxon>
    </lineage>
</organism>
<keyword evidence="1" id="KW-0812">Transmembrane</keyword>
<name>A0A3N4LIE6_9PEZI</name>
<dbReference type="Proteomes" id="UP000267821">
    <property type="component" value="Unassembled WGS sequence"/>
</dbReference>
<evidence type="ECO:0000313" key="3">
    <source>
        <dbReference type="Proteomes" id="UP000267821"/>
    </source>
</evidence>
<evidence type="ECO:0000256" key="1">
    <source>
        <dbReference type="SAM" id="Phobius"/>
    </source>
</evidence>
<feature type="transmembrane region" description="Helical" evidence="1">
    <location>
        <begin position="84"/>
        <end position="104"/>
    </location>
</feature>
<keyword evidence="1" id="KW-0472">Membrane</keyword>
<accession>A0A3N4LIE6</accession>
<keyword evidence="3" id="KW-1185">Reference proteome</keyword>
<proteinExistence type="predicted"/>
<dbReference type="AlphaFoldDB" id="A0A3N4LIE6"/>
<evidence type="ECO:0000313" key="2">
    <source>
        <dbReference type="EMBL" id="RPB20421.1"/>
    </source>
</evidence>
<dbReference type="InParanoid" id="A0A3N4LIE6"/>
<dbReference type="EMBL" id="ML121571">
    <property type="protein sequence ID" value="RPB20421.1"/>
    <property type="molecule type" value="Genomic_DNA"/>
</dbReference>
<dbReference type="OrthoDB" id="5499070at2759"/>
<reference evidence="2 3" key="1">
    <citation type="journal article" date="2018" name="Nat. Ecol. Evol.">
        <title>Pezizomycetes genomes reveal the molecular basis of ectomycorrhizal truffle lifestyle.</title>
        <authorList>
            <person name="Murat C."/>
            <person name="Payen T."/>
            <person name="Noel B."/>
            <person name="Kuo A."/>
            <person name="Morin E."/>
            <person name="Chen J."/>
            <person name="Kohler A."/>
            <person name="Krizsan K."/>
            <person name="Balestrini R."/>
            <person name="Da Silva C."/>
            <person name="Montanini B."/>
            <person name="Hainaut M."/>
            <person name="Levati E."/>
            <person name="Barry K.W."/>
            <person name="Belfiori B."/>
            <person name="Cichocki N."/>
            <person name="Clum A."/>
            <person name="Dockter R.B."/>
            <person name="Fauchery L."/>
            <person name="Guy J."/>
            <person name="Iotti M."/>
            <person name="Le Tacon F."/>
            <person name="Lindquist E.A."/>
            <person name="Lipzen A."/>
            <person name="Malagnac F."/>
            <person name="Mello A."/>
            <person name="Molinier V."/>
            <person name="Miyauchi S."/>
            <person name="Poulain J."/>
            <person name="Riccioni C."/>
            <person name="Rubini A."/>
            <person name="Sitrit Y."/>
            <person name="Splivallo R."/>
            <person name="Traeger S."/>
            <person name="Wang M."/>
            <person name="Zifcakova L."/>
            <person name="Wipf D."/>
            <person name="Zambonelli A."/>
            <person name="Paolocci F."/>
            <person name="Nowrousian M."/>
            <person name="Ottonello S."/>
            <person name="Baldrian P."/>
            <person name="Spatafora J.W."/>
            <person name="Henrissat B."/>
            <person name="Nagy L.G."/>
            <person name="Aury J.M."/>
            <person name="Wincker P."/>
            <person name="Grigoriev I.V."/>
            <person name="Bonfante P."/>
            <person name="Martin F.M."/>
        </authorList>
    </citation>
    <scope>NUCLEOTIDE SEQUENCE [LARGE SCALE GENOMIC DNA]</scope>
    <source>
        <strain evidence="2 3">ATCC MYA-4762</strain>
    </source>
</reference>
<sequence length="123" mass="14457">MPPHRRYGRTALEKWLCQARQVRGQRPREMTLEEFCKLFQIAREVQCLYLLCAQLHNLKAVRSVNKIRSTIGCNHTLARQFLSFLFKALPFPPEVIVILVLYYVHQVPRVFLYPSPVPYSTLV</sequence>